<dbReference type="InterPro" id="IPR045122">
    <property type="entry name" value="Csc1-like"/>
</dbReference>
<feature type="compositionally biased region" description="Low complexity" evidence="1">
    <location>
        <begin position="20"/>
        <end position="32"/>
    </location>
</feature>
<feature type="region of interest" description="Disordered" evidence="1">
    <location>
        <begin position="520"/>
        <end position="540"/>
    </location>
</feature>
<feature type="transmembrane region" description="Helical" evidence="2">
    <location>
        <begin position="1116"/>
        <end position="1138"/>
    </location>
</feature>
<dbReference type="GO" id="GO:0005227">
    <property type="term" value="F:calcium-activated cation channel activity"/>
    <property type="evidence" value="ECO:0007669"/>
    <property type="project" value="InterPro"/>
</dbReference>
<feature type="compositionally biased region" description="Basic and acidic residues" evidence="1">
    <location>
        <begin position="717"/>
        <end position="729"/>
    </location>
</feature>
<evidence type="ECO:0000256" key="2">
    <source>
        <dbReference type="SAM" id="Phobius"/>
    </source>
</evidence>
<proteinExistence type="predicted"/>
<feature type="domain" description="CSC1/OSCA1-like 7TM region" evidence="3">
    <location>
        <begin position="840"/>
        <end position="1109"/>
    </location>
</feature>
<feature type="region of interest" description="Disordered" evidence="1">
    <location>
        <begin position="708"/>
        <end position="729"/>
    </location>
</feature>
<feature type="transmembrane region" description="Helical" evidence="2">
    <location>
        <begin position="1031"/>
        <end position="1051"/>
    </location>
</feature>
<comment type="caution">
    <text evidence="4">The sequence shown here is derived from an EMBL/GenBank/DDBJ whole genome shotgun (WGS) entry which is preliminary data.</text>
</comment>
<dbReference type="PANTHER" id="PTHR13018">
    <property type="entry name" value="PROBABLE MEMBRANE PROTEIN DUF221-RELATED"/>
    <property type="match status" value="1"/>
</dbReference>
<sequence length="1320" mass="144532">MSIFHDFIRPRHDSIILNHSSIPQPTPTQDQPGPQPPIPSPQPPPPSPQPSIPGPQPSIPGPQPSQPGPQPSQNPSDSSSGSVPTSTFDGSTIFTTTIPITVTQPTTTFTSFTESIVTQFPTSVSVFSSTTLSSSTSSTSTPIPAPLSGLSSSPVCPGDGLDAASIGVLASVLVPTAFGLAIWVIFAIVRPRFKQVYALREWFVQSDLRPKPLGSSFFSFLFPPVPLVPDVPTDASDAGRSAAEDAKLFPSDEELSQRGLWVALMIVLGWSLLALGGALPIYLVDMPCNAQLPSSVTGLGGYSTISDLSLLRLLRLIDAGNAPDVISLERRGILSSDDPHRARLRVIILTILTVVLGVLPMLFKLIREFNRLVDYRQRWLLYKCESKDLGWLSVKNAPGFKTWGEKQLKDYLVKIGLSSTLGDSGRKNANGGARPRNGARGTRRRDEELPLTPDDEARAEVDIQSLFSIGDTQRLALLIEERDEILENLEIAETKYISSFRITTPDPSILDFVPPAPADPSRPYISRPLPLAPQQRRPRARRHMNRAYGTSSLAPTSFVAPSSYYKLRGVQGVSGGRFGDASMDRHQSLSESINTRMVGSRFMEGNRNSVAYGRLPLANPIPYEKSEAGPSRQDSWSSQIPDPRYYGPNFDPMSYENLPVDEHGVVHTIPEKDEEWVDLSSDNPEDFNTDYNGLPPDQAHSFFRRARPPKAYQAPSTRHESFPMRDDRPVDPDTVLPPHLRLQPSQPFVRPLDGMGYEQLGDVYTDITQWRSRLKGINKEIMDAQTESYNDIASGTNITGWLLVGRGLRHIPGVEIIEGRAKEDIRWDVLQNERTGLDRLVMWTVIVGISVAMAAALTAAAGLAVSPAPDVAHYLPFFRPLLTTNPIAAGVATVFAPALAAILFLIIGFILISRVVNIHGSVSISGNQLLMFKITFFVLVSVAAIWLIGIGAVLFSIGALTTSNKRTANVTSGAIYMSLLALSIILSIAVIVPGCLLLQPFRLWRVLQAEKAAITPRQRFRAVYPRTYNPTYAIGACILAILFASTFAIIFPLIAPAVFILLLLSLIAHRYLIGYVYARTHSQTGGLVQIWMLRRFGTLLSFQPILLGLVLLSRDFWAEGGVLIGAGVFVIVFVEGYTSWKMRQPGRKSLRPITQDSLDTFASSADRYNYTETDTISGSGSNNPATRTRGSMASVLEMMSVTLAVMPSSSNYKGPVPLQTETLDDLTATERAARTHPDAPPRLPPLPFTDHAEDMAGILYAPELIAPPPIIWLPNDSAGVARSEAIDLQKYHDLEVTLDVRTKEDVLPRRSSSSRRRSSR</sequence>
<feature type="transmembrane region" description="Helical" evidence="2">
    <location>
        <begin position="260"/>
        <end position="283"/>
    </location>
</feature>
<feature type="region of interest" description="Disordered" evidence="1">
    <location>
        <begin position="424"/>
        <end position="455"/>
    </location>
</feature>
<dbReference type="Pfam" id="PF02714">
    <property type="entry name" value="RSN1_7TM"/>
    <property type="match status" value="1"/>
</dbReference>
<feature type="transmembrane region" description="Helical" evidence="2">
    <location>
        <begin position="1090"/>
        <end position="1110"/>
    </location>
</feature>
<name>A0A409VCX4_9AGAR</name>
<evidence type="ECO:0000256" key="1">
    <source>
        <dbReference type="SAM" id="MobiDB-lite"/>
    </source>
</evidence>
<dbReference type="InterPro" id="IPR003864">
    <property type="entry name" value="CSC1/OSCA1-like_7TM"/>
</dbReference>
<feature type="transmembrane region" description="Helical" evidence="2">
    <location>
        <begin position="934"/>
        <end position="955"/>
    </location>
</feature>
<reference evidence="4 5" key="1">
    <citation type="journal article" date="2018" name="Evol. Lett.">
        <title>Horizontal gene cluster transfer increased hallucinogenic mushroom diversity.</title>
        <authorList>
            <person name="Reynolds H.T."/>
            <person name="Vijayakumar V."/>
            <person name="Gluck-Thaler E."/>
            <person name="Korotkin H.B."/>
            <person name="Matheny P.B."/>
            <person name="Slot J.C."/>
        </authorList>
    </citation>
    <scope>NUCLEOTIDE SEQUENCE [LARGE SCALE GENOMIC DNA]</scope>
    <source>
        <strain evidence="4 5">2629</strain>
    </source>
</reference>
<dbReference type="GO" id="GO:0005886">
    <property type="term" value="C:plasma membrane"/>
    <property type="evidence" value="ECO:0007669"/>
    <property type="project" value="TreeGrafter"/>
</dbReference>
<feature type="compositionally biased region" description="Low complexity" evidence="1">
    <location>
        <begin position="427"/>
        <end position="440"/>
    </location>
</feature>
<feature type="compositionally biased region" description="Basic and acidic residues" evidence="1">
    <location>
        <begin position="1"/>
        <end position="14"/>
    </location>
</feature>
<dbReference type="InParanoid" id="A0A409VCX4"/>
<keyword evidence="2" id="KW-0472">Membrane</keyword>
<feature type="transmembrane region" description="Helical" evidence="2">
    <location>
        <begin position="887"/>
        <end position="913"/>
    </location>
</feature>
<keyword evidence="2" id="KW-1133">Transmembrane helix</keyword>
<feature type="transmembrane region" description="Helical" evidence="2">
    <location>
        <begin position="344"/>
        <end position="366"/>
    </location>
</feature>
<feature type="compositionally biased region" description="Low complexity" evidence="1">
    <location>
        <begin position="73"/>
        <end position="90"/>
    </location>
</feature>
<keyword evidence="2" id="KW-0812">Transmembrane</keyword>
<dbReference type="Proteomes" id="UP000284842">
    <property type="component" value="Unassembled WGS sequence"/>
</dbReference>
<dbReference type="PANTHER" id="PTHR13018:SF5">
    <property type="entry name" value="RE44586P"/>
    <property type="match status" value="1"/>
</dbReference>
<feature type="compositionally biased region" description="Pro residues" evidence="1">
    <location>
        <begin position="33"/>
        <end position="72"/>
    </location>
</feature>
<evidence type="ECO:0000313" key="5">
    <source>
        <dbReference type="Proteomes" id="UP000284842"/>
    </source>
</evidence>
<organism evidence="4 5">
    <name type="scientific">Panaeolus cyanescens</name>
    <dbReference type="NCBI Taxonomy" id="181874"/>
    <lineage>
        <taxon>Eukaryota</taxon>
        <taxon>Fungi</taxon>
        <taxon>Dikarya</taxon>
        <taxon>Basidiomycota</taxon>
        <taxon>Agaricomycotina</taxon>
        <taxon>Agaricomycetes</taxon>
        <taxon>Agaricomycetidae</taxon>
        <taxon>Agaricales</taxon>
        <taxon>Agaricineae</taxon>
        <taxon>Galeropsidaceae</taxon>
        <taxon>Panaeolus</taxon>
    </lineage>
</organism>
<feature type="transmembrane region" description="Helical" evidence="2">
    <location>
        <begin position="1057"/>
        <end position="1078"/>
    </location>
</feature>
<feature type="transmembrane region" description="Helical" evidence="2">
    <location>
        <begin position="975"/>
        <end position="998"/>
    </location>
</feature>
<feature type="region of interest" description="Disordered" evidence="1">
    <location>
        <begin position="1"/>
        <end position="90"/>
    </location>
</feature>
<feature type="transmembrane region" description="Helical" evidence="2">
    <location>
        <begin position="840"/>
        <end position="867"/>
    </location>
</feature>
<feature type="transmembrane region" description="Helical" evidence="2">
    <location>
        <begin position="166"/>
        <end position="189"/>
    </location>
</feature>
<dbReference type="STRING" id="181874.A0A409VCX4"/>
<keyword evidence="5" id="KW-1185">Reference proteome</keyword>
<dbReference type="OrthoDB" id="2591106at2759"/>
<evidence type="ECO:0000259" key="3">
    <source>
        <dbReference type="Pfam" id="PF02714"/>
    </source>
</evidence>
<protein>
    <recommendedName>
        <fullName evidence="3">CSC1/OSCA1-like 7TM region domain-containing protein</fullName>
    </recommendedName>
</protein>
<accession>A0A409VCX4</accession>
<evidence type="ECO:0000313" key="4">
    <source>
        <dbReference type="EMBL" id="PPQ64239.1"/>
    </source>
</evidence>
<gene>
    <name evidence="4" type="ORF">CVT24_008642</name>
</gene>
<dbReference type="EMBL" id="NHTK01006089">
    <property type="protein sequence ID" value="PPQ64239.1"/>
    <property type="molecule type" value="Genomic_DNA"/>
</dbReference>